<keyword evidence="12" id="KW-1185">Reference proteome</keyword>
<evidence type="ECO:0000256" key="4">
    <source>
        <dbReference type="ARBA" id="ARBA00022729"/>
    </source>
</evidence>
<dbReference type="PROSITE" id="PS50011">
    <property type="entry name" value="PROTEIN_KINASE_DOM"/>
    <property type="match status" value="1"/>
</dbReference>
<evidence type="ECO:0000256" key="2">
    <source>
        <dbReference type="ARBA" id="ARBA00022475"/>
    </source>
</evidence>
<comment type="subcellular location">
    <subcellularLocation>
        <location evidence="1">Cell membrane</location>
        <topology evidence="1">Single-pass membrane protein</topology>
    </subcellularLocation>
</comment>
<keyword evidence="6 9" id="KW-0472">Membrane</keyword>
<sequence length="303" mass="32412">MGESGRLPEEGGDLTYTTVKGDTYETIASEVYQSLTTSDRMQSTNGYAATRIPDGASVNVFVNCSCGDASMSKENGLFLLYPLGSGETLRSAANESEFVSDLETFAEVQTREEFVRHEQARVYTGQSLVIGFLNNIGLCHHQAGISGGAIAGIVIAALVAILGLAYCLYVGASRRRAKKASLLQPTDMYPRQLGPGSSSKNEASAAEGASPGLANITVEKSVEFSYEELARATDNFSIDNKIDEGGFGAVYYAELRGEKAAIKKMDMQSTGEFLAELKVLTRVHHLNLVADFGLTKLTEVGSD</sequence>
<accession>A0AAV9B412</accession>
<dbReference type="PANTHER" id="PTHR46204">
    <property type="entry name" value="CHITIN ELICITOR RECEPTOR KINASE 1-RELATED"/>
    <property type="match status" value="1"/>
</dbReference>
<evidence type="ECO:0000256" key="6">
    <source>
        <dbReference type="ARBA" id="ARBA00023136"/>
    </source>
</evidence>
<name>A0AAV9B412_ACOGR</name>
<evidence type="ECO:0000256" key="5">
    <source>
        <dbReference type="ARBA" id="ARBA00022989"/>
    </source>
</evidence>
<dbReference type="PANTHER" id="PTHR46204:SF2">
    <property type="entry name" value="CHITIN ELICITOR RECEPTOR KINASE 1"/>
    <property type="match status" value="1"/>
</dbReference>
<dbReference type="AlphaFoldDB" id="A0AAV9B412"/>
<proteinExistence type="predicted"/>
<keyword evidence="7" id="KW-1015">Disulfide bond</keyword>
<dbReference type="EMBL" id="JAUJYN010000005">
    <property type="protein sequence ID" value="KAK1271379.1"/>
    <property type="molecule type" value="Genomic_DNA"/>
</dbReference>
<evidence type="ECO:0000313" key="11">
    <source>
        <dbReference type="EMBL" id="KAK1271379.1"/>
    </source>
</evidence>
<keyword evidence="11" id="KW-0418">Kinase</keyword>
<evidence type="ECO:0000259" key="10">
    <source>
        <dbReference type="PROSITE" id="PS50011"/>
    </source>
</evidence>
<dbReference type="GO" id="GO:0005524">
    <property type="term" value="F:ATP binding"/>
    <property type="evidence" value="ECO:0007669"/>
    <property type="project" value="InterPro"/>
</dbReference>
<feature type="domain" description="Protein kinase" evidence="10">
    <location>
        <begin position="236"/>
        <end position="303"/>
    </location>
</feature>
<keyword evidence="5 9" id="KW-1133">Transmembrane helix</keyword>
<keyword evidence="11" id="KW-0675">Receptor</keyword>
<feature type="transmembrane region" description="Helical" evidence="9">
    <location>
        <begin position="149"/>
        <end position="169"/>
    </location>
</feature>
<dbReference type="InterPro" id="IPR000719">
    <property type="entry name" value="Prot_kinase_dom"/>
</dbReference>
<dbReference type="Proteomes" id="UP001179952">
    <property type="component" value="Unassembled WGS sequence"/>
</dbReference>
<evidence type="ECO:0000313" key="12">
    <source>
        <dbReference type="Proteomes" id="UP001179952"/>
    </source>
</evidence>
<evidence type="ECO:0000256" key="8">
    <source>
        <dbReference type="SAM" id="MobiDB-lite"/>
    </source>
</evidence>
<keyword evidence="11" id="KW-0808">Transferase</keyword>
<keyword evidence="2" id="KW-1003">Cell membrane</keyword>
<dbReference type="SUPFAM" id="SSF56112">
    <property type="entry name" value="Protein kinase-like (PK-like)"/>
    <property type="match status" value="1"/>
</dbReference>
<dbReference type="InterPro" id="IPR044812">
    <property type="entry name" value="CERK1/LYK3-like"/>
</dbReference>
<dbReference type="GO" id="GO:0045087">
    <property type="term" value="P:innate immune response"/>
    <property type="evidence" value="ECO:0007669"/>
    <property type="project" value="InterPro"/>
</dbReference>
<keyword evidence="4" id="KW-0732">Signal</keyword>
<gene>
    <name evidence="11" type="ORF">QJS04_geneDACA021002</name>
</gene>
<evidence type="ECO:0000256" key="1">
    <source>
        <dbReference type="ARBA" id="ARBA00004162"/>
    </source>
</evidence>
<dbReference type="Gene3D" id="3.30.200.20">
    <property type="entry name" value="Phosphorylase Kinase, domain 1"/>
    <property type="match status" value="1"/>
</dbReference>
<evidence type="ECO:0000256" key="7">
    <source>
        <dbReference type="ARBA" id="ARBA00023157"/>
    </source>
</evidence>
<dbReference type="GO" id="GO:0019199">
    <property type="term" value="F:transmembrane receptor protein kinase activity"/>
    <property type="evidence" value="ECO:0007669"/>
    <property type="project" value="InterPro"/>
</dbReference>
<comment type="caution">
    <text evidence="11">The sequence shown here is derived from an EMBL/GenBank/DDBJ whole genome shotgun (WGS) entry which is preliminary data.</text>
</comment>
<reference evidence="11" key="2">
    <citation type="submission" date="2023-06" db="EMBL/GenBank/DDBJ databases">
        <authorList>
            <person name="Ma L."/>
            <person name="Liu K.-W."/>
            <person name="Li Z."/>
            <person name="Hsiao Y.-Y."/>
            <person name="Qi Y."/>
            <person name="Fu T."/>
            <person name="Tang G."/>
            <person name="Zhang D."/>
            <person name="Sun W.-H."/>
            <person name="Liu D.-K."/>
            <person name="Li Y."/>
            <person name="Chen G.-Z."/>
            <person name="Liu X.-D."/>
            <person name="Liao X.-Y."/>
            <person name="Jiang Y.-T."/>
            <person name="Yu X."/>
            <person name="Hao Y."/>
            <person name="Huang J."/>
            <person name="Zhao X.-W."/>
            <person name="Ke S."/>
            <person name="Chen Y.-Y."/>
            <person name="Wu W.-L."/>
            <person name="Hsu J.-L."/>
            <person name="Lin Y.-F."/>
            <person name="Huang M.-D."/>
            <person name="Li C.-Y."/>
            <person name="Huang L."/>
            <person name="Wang Z.-W."/>
            <person name="Zhao X."/>
            <person name="Zhong W.-Y."/>
            <person name="Peng D.-H."/>
            <person name="Ahmad S."/>
            <person name="Lan S."/>
            <person name="Zhang J.-S."/>
            <person name="Tsai W.-C."/>
            <person name="Van De Peer Y."/>
            <person name="Liu Z.-J."/>
        </authorList>
    </citation>
    <scope>NUCLEOTIDE SEQUENCE</scope>
    <source>
        <strain evidence="11">SCP</strain>
        <tissue evidence="11">Leaves</tissue>
    </source>
</reference>
<dbReference type="Pfam" id="PF23472">
    <property type="entry name" value="LysM2_CERK1_LYK3_4_5"/>
    <property type="match status" value="1"/>
</dbReference>
<protein>
    <submittedName>
        <fullName evidence="11">Chitin elicitor receptor kinase 1</fullName>
    </submittedName>
</protein>
<reference evidence="11" key="1">
    <citation type="journal article" date="2023" name="Nat. Commun.">
        <title>Diploid and tetraploid genomes of Acorus and the evolution of monocots.</title>
        <authorList>
            <person name="Ma L."/>
            <person name="Liu K.W."/>
            <person name="Li Z."/>
            <person name="Hsiao Y.Y."/>
            <person name="Qi Y."/>
            <person name="Fu T."/>
            <person name="Tang G.D."/>
            <person name="Zhang D."/>
            <person name="Sun W.H."/>
            <person name="Liu D.K."/>
            <person name="Li Y."/>
            <person name="Chen G.Z."/>
            <person name="Liu X.D."/>
            <person name="Liao X.Y."/>
            <person name="Jiang Y.T."/>
            <person name="Yu X."/>
            <person name="Hao Y."/>
            <person name="Huang J."/>
            <person name="Zhao X.W."/>
            <person name="Ke S."/>
            <person name="Chen Y.Y."/>
            <person name="Wu W.L."/>
            <person name="Hsu J.L."/>
            <person name="Lin Y.F."/>
            <person name="Huang M.D."/>
            <person name="Li C.Y."/>
            <person name="Huang L."/>
            <person name="Wang Z.W."/>
            <person name="Zhao X."/>
            <person name="Zhong W.Y."/>
            <person name="Peng D.H."/>
            <person name="Ahmad S."/>
            <person name="Lan S."/>
            <person name="Zhang J.S."/>
            <person name="Tsai W.C."/>
            <person name="Van de Peer Y."/>
            <person name="Liu Z.J."/>
        </authorList>
    </citation>
    <scope>NUCLEOTIDE SEQUENCE</scope>
    <source>
        <strain evidence="11">SCP</strain>
    </source>
</reference>
<organism evidence="11 12">
    <name type="scientific">Acorus gramineus</name>
    <name type="common">Dwarf sweet flag</name>
    <dbReference type="NCBI Taxonomy" id="55184"/>
    <lineage>
        <taxon>Eukaryota</taxon>
        <taxon>Viridiplantae</taxon>
        <taxon>Streptophyta</taxon>
        <taxon>Embryophyta</taxon>
        <taxon>Tracheophyta</taxon>
        <taxon>Spermatophyta</taxon>
        <taxon>Magnoliopsida</taxon>
        <taxon>Liliopsida</taxon>
        <taxon>Acoraceae</taxon>
        <taxon>Acorus</taxon>
    </lineage>
</organism>
<dbReference type="InterPro" id="IPR056562">
    <property type="entry name" value="LysM2_CERK1_LYK3_4_5"/>
</dbReference>
<evidence type="ECO:0000256" key="9">
    <source>
        <dbReference type="SAM" id="Phobius"/>
    </source>
</evidence>
<evidence type="ECO:0000256" key="3">
    <source>
        <dbReference type="ARBA" id="ARBA00022692"/>
    </source>
</evidence>
<dbReference type="GO" id="GO:0005886">
    <property type="term" value="C:plasma membrane"/>
    <property type="evidence" value="ECO:0007669"/>
    <property type="project" value="UniProtKB-SubCell"/>
</dbReference>
<feature type="region of interest" description="Disordered" evidence="8">
    <location>
        <begin position="188"/>
        <end position="208"/>
    </location>
</feature>
<dbReference type="InterPro" id="IPR011009">
    <property type="entry name" value="Kinase-like_dom_sf"/>
</dbReference>
<keyword evidence="3 9" id="KW-0812">Transmembrane</keyword>